<feature type="transmembrane region" description="Helical" evidence="1">
    <location>
        <begin position="176"/>
        <end position="197"/>
    </location>
</feature>
<dbReference type="InterPro" id="IPR009827">
    <property type="entry name" value="MatC_N"/>
</dbReference>
<feature type="transmembrane region" description="Helical" evidence="1">
    <location>
        <begin position="137"/>
        <end position="156"/>
    </location>
</feature>
<evidence type="ECO:0000313" key="3">
    <source>
        <dbReference type="EMBL" id="MXP23854.1"/>
    </source>
</evidence>
<dbReference type="GO" id="GO:0016020">
    <property type="term" value="C:membrane"/>
    <property type="evidence" value="ECO:0007669"/>
    <property type="project" value="UniProtKB-SubCell"/>
</dbReference>
<dbReference type="EMBL" id="WMBR01000007">
    <property type="protein sequence ID" value="MXP23854.1"/>
    <property type="molecule type" value="Genomic_DNA"/>
</dbReference>
<accession>A0A6L7GUZ0</accession>
<keyword evidence="1" id="KW-0472">Membrane</keyword>
<feature type="domain" description="Dicarboxylate carrier MatC N-terminal" evidence="2">
    <location>
        <begin position="5"/>
        <end position="151"/>
    </location>
</feature>
<proteinExistence type="predicted"/>
<protein>
    <recommendedName>
        <fullName evidence="2">Dicarboxylate carrier MatC N-terminal domain-containing protein</fullName>
    </recommendedName>
</protein>
<evidence type="ECO:0000313" key="4">
    <source>
        <dbReference type="Proteomes" id="UP000475545"/>
    </source>
</evidence>
<dbReference type="Pfam" id="PF07158">
    <property type="entry name" value="MatC_N"/>
    <property type="match status" value="1"/>
</dbReference>
<evidence type="ECO:0000259" key="2">
    <source>
        <dbReference type="Pfam" id="PF07158"/>
    </source>
</evidence>
<keyword evidence="4" id="KW-1185">Reference proteome</keyword>
<name>A0A6L7GUZ0_9ACTN</name>
<feature type="transmembrane region" description="Helical" evidence="1">
    <location>
        <begin position="322"/>
        <end position="346"/>
    </location>
</feature>
<keyword evidence="1" id="KW-1133">Transmembrane helix</keyword>
<gene>
    <name evidence="3" type="ORF">GIY30_21180</name>
</gene>
<sequence>MQTHMHIIGVLVLAGILVLGTVRPINLGALSLVAAFIVGTVGFGSTVPEILEPFPANLFVMLVGITYLFSVARASGTVDWMVEGAVRLTGNRAHVIPWVLFVLGLIICSIGAFSPAVAAMLAPIAMSFAVKYRLDPLLSSIVIGLGCIAGSFSPIAPLGLIVNSVGERSGIEVNPTVLYLGVLAMTTLVAVGTAVVLRLAHRSNASDDGDLSGEERFPVVGNSRPSGPGAMAAPTEVHRPGVENHVTLAGFVVLAIGGLVIGWDIGFLALTIAVVLTLVFPGSSKNAMSEISWGVILLICGVLTYVGLLEENGTVEWAGAKVATAGAPMITALLILVVAAVASAAASTTGLLGMIVPLAVPFLATGHVSVVGFLIALAISSSLVDLSPFSTGGAIYLANAPERWRPSLYRGLLKFTGAMVIVGPLVSWLLLVVPNWM</sequence>
<dbReference type="AlphaFoldDB" id="A0A6L7GUZ0"/>
<dbReference type="GO" id="GO:0055085">
    <property type="term" value="P:transmembrane transport"/>
    <property type="evidence" value="ECO:0007669"/>
    <property type="project" value="InterPro"/>
</dbReference>
<feature type="transmembrane region" description="Helical" evidence="1">
    <location>
        <begin position="291"/>
        <end position="310"/>
    </location>
</feature>
<feature type="transmembrane region" description="Helical" evidence="1">
    <location>
        <begin position="58"/>
        <end position="75"/>
    </location>
</feature>
<keyword evidence="1" id="KW-0812">Transmembrane</keyword>
<comment type="caution">
    <text evidence="3">The sequence shown here is derived from an EMBL/GenBank/DDBJ whole genome shotgun (WGS) entry which is preliminary data.</text>
</comment>
<feature type="transmembrane region" description="Helical" evidence="1">
    <location>
        <begin position="34"/>
        <end position="51"/>
    </location>
</feature>
<reference evidence="3 4" key="1">
    <citation type="submission" date="2019-11" db="EMBL/GenBank/DDBJ databases">
        <title>Gordonia sp. nov., a novel actinobacterium isolated from mangrove soil in Hainan.</title>
        <authorList>
            <person name="Huang X."/>
            <person name="Xie Y."/>
            <person name="Chu X."/>
            <person name="Xiao K."/>
        </authorList>
    </citation>
    <scope>NUCLEOTIDE SEQUENCE [LARGE SCALE GENOMIC DNA]</scope>
    <source>
        <strain evidence="3 4">HNM0687</strain>
    </source>
</reference>
<feature type="transmembrane region" description="Helical" evidence="1">
    <location>
        <begin position="248"/>
        <end position="279"/>
    </location>
</feature>
<dbReference type="Proteomes" id="UP000475545">
    <property type="component" value="Unassembled WGS sequence"/>
</dbReference>
<feature type="transmembrane region" description="Helical" evidence="1">
    <location>
        <begin position="95"/>
        <end position="125"/>
    </location>
</feature>
<organism evidence="3 4">
    <name type="scientific">Gordonia mangrovi</name>
    <dbReference type="NCBI Taxonomy" id="2665643"/>
    <lineage>
        <taxon>Bacteria</taxon>
        <taxon>Bacillati</taxon>
        <taxon>Actinomycetota</taxon>
        <taxon>Actinomycetes</taxon>
        <taxon>Mycobacteriales</taxon>
        <taxon>Gordoniaceae</taxon>
        <taxon>Gordonia</taxon>
    </lineage>
</organism>
<feature type="transmembrane region" description="Helical" evidence="1">
    <location>
        <begin position="412"/>
        <end position="433"/>
    </location>
</feature>
<evidence type="ECO:0000256" key="1">
    <source>
        <dbReference type="SAM" id="Phobius"/>
    </source>
</evidence>
<feature type="transmembrane region" description="Helical" evidence="1">
    <location>
        <begin position="358"/>
        <end position="379"/>
    </location>
</feature>
<dbReference type="RefSeq" id="WP_160904050.1">
    <property type="nucleotide sequence ID" value="NZ_CP102850.1"/>
</dbReference>